<dbReference type="GeneID" id="14882807"/>
<sequence length="552" mass="63118">METSLVKSQANEEEEVGITDIDVESISQNEIESVQKIFKTMKRRRLERKFYGVDFLSTTSMKTSVVFLISLLIYFIGIVVKFFVERREETSGSVEEDSSFKQFLTKYINEEIIMILLTVFVIFSLRVVRPLLVVLMFELYWFCIVFFWNEFYNSFVTIMVCLLCLLIAVILTILSSSIFLFVIRHLPVLYFLSPVITSINESTKGVRRYNLQTKNLITRKVQSYTLEGRTEGSCVEGSIVWGDNENYGETLTGIWKNGQLVGPFESSIIGVRSLVKSVPIISYEAYNDRGIFTLVYSLISVECCYSGKMLYNLPSVTKVHERVCQCVGDCHCASEFFEEIGSDSEESSMDMVNVQFDHINKSIVLPGMSNVCEGNLEKISLRIKKRTDSKMRTITVSGIDTSDMKQCLIFLTGSIHKEQRQKEFAQFLALSKLPKSVTPVLVNLSQNGEMPDYNDSYLHVAFSNVLQSIILAQTKKINIFAMGDTIIFLFKAYYLFRTLLVENVQIENLMIVNPFDIPELLYNEHKRACISLFMNVKRITLYSNTFSVSAST</sequence>
<protein>
    <submittedName>
        <fullName evidence="2">Uncharacterized protein</fullName>
    </submittedName>
</protein>
<keyword evidence="3" id="KW-1185">Reference proteome</keyword>
<keyword evidence="1" id="KW-0472">Membrane</keyword>
<keyword evidence="1" id="KW-0812">Transmembrane</keyword>
<name>A0A0A1TUT2_ENTIV</name>
<dbReference type="Proteomes" id="UP000014680">
    <property type="component" value="Unassembled WGS sequence"/>
</dbReference>
<dbReference type="OMA" id="CHCASEF"/>
<dbReference type="PANTHER" id="PTHR36513:SF1">
    <property type="entry name" value="TRANSMEMBRANE PROTEIN"/>
    <property type="match status" value="1"/>
</dbReference>
<dbReference type="VEuPathDB" id="AmoebaDB:EIN_197670"/>
<evidence type="ECO:0000256" key="1">
    <source>
        <dbReference type="SAM" id="Phobius"/>
    </source>
</evidence>
<dbReference type="PANTHER" id="PTHR36513">
    <property type="entry name" value="ABC TRANSMEMBRANE TYPE-1 DOMAIN-CONTAINING PROTEIN"/>
    <property type="match status" value="1"/>
</dbReference>
<gene>
    <name evidence="2" type="ORF">EIN_197670</name>
</gene>
<feature type="transmembrane region" description="Helical" evidence="1">
    <location>
        <begin position="65"/>
        <end position="84"/>
    </location>
</feature>
<accession>A0A0A1TUT2</accession>
<dbReference type="KEGG" id="eiv:EIN_197670"/>
<evidence type="ECO:0000313" key="2">
    <source>
        <dbReference type="EMBL" id="ELP83834.1"/>
    </source>
</evidence>
<keyword evidence="1" id="KW-1133">Transmembrane helix</keyword>
<dbReference type="OrthoDB" id="10339924at2759"/>
<feature type="transmembrane region" description="Helical" evidence="1">
    <location>
        <begin position="130"/>
        <end position="149"/>
    </location>
</feature>
<dbReference type="EMBL" id="KB207226">
    <property type="protein sequence ID" value="ELP83834.1"/>
    <property type="molecule type" value="Genomic_DNA"/>
</dbReference>
<dbReference type="AlphaFoldDB" id="A0A0A1TUT2"/>
<feature type="transmembrane region" description="Helical" evidence="1">
    <location>
        <begin position="155"/>
        <end position="183"/>
    </location>
</feature>
<proteinExistence type="predicted"/>
<dbReference type="RefSeq" id="XP_004183180.1">
    <property type="nucleotide sequence ID" value="XM_004183132.1"/>
</dbReference>
<organism evidence="2 3">
    <name type="scientific">Entamoeba invadens IP1</name>
    <dbReference type="NCBI Taxonomy" id="370355"/>
    <lineage>
        <taxon>Eukaryota</taxon>
        <taxon>Amoebozoa</taxon>
        <taxon>Evosea</taxon>
        <taxon>Archamoebae</taxon>
        <taxon>Mastigamoebida</taxon>
        <taxon>Entamoebidae</taxon>
        <taxon>Entamoeba</taxon>
    </lineage>
</organism>
<evidence type="ECO:0000313" key="3">
    <source>
        <dbReference type="Proteomes" id="UP000014680"/>
    </source>
</evidence>
<reference evidence="2 3" key="1">
    <citation type="submission" date="2012-10" db="EMBL/GenBank/DDBJ databases">
        <authorList>
            <person name="Zafar N."/>
            <person name="Inman J."/>
            <person name="Hall N."/>
            <person name="Lorenzi H."/>
            <person name="Caler E."/>
        </authorList>
    </citation>
    <scope>NUCLEOTIDE SEQUENCE [LARGE SCALE GENOMIC DNA]</scope>
    <source>
        <strain evidence="2 3">IP1</strain>
    </source>
</reference>